<accession>A0A2X2WY89</accession>
<reference evidence="1 2" key="1">
    <citation type="submission" date="2018-06" db="EMBL/GenBank/DDBJ databases">
        <authorList>
            <consortium name="Pathogen Informatics"/>
            <person name="Doyle S."/>
        </authorList>
    </citation>
    <scope>NUCLEOTIDE SEQUENCE [LARGE SCALE GENOMIC DNA]</scope>
    <source>
        <strain evidence="1 2">NCTC10786</strain>
    </source>
</reference>
<dbReference type="AlphaFoldDB" id="A0A2X2WY89"/>
<evidence type="ECO:0000313" key="1">
    <source>
        <dbReference type="EMBL" id="SQB40815.1"/>
    </source>
</evidence>
<organism evidence="1 2">
    <name type="scientific">Citrobacter koseri</name>
    <name type="common">Citrobacter diversus</name>
    <dbReference type="NCBI Taxonomy" id="545"/>
    <lineage>
        <taxon>Bacteria</taxon>
        <taxon>Pseudomonadati</taxon>
        <taxon>Pseudomonadota</taxon>
        <taxon>Gammaproteobacteria</taxon>
        <taxon>Enterobacterales</taxon>
        <taxon>Enterobacteriaceae</taxon>
        <taxon>Citrobacter</taxon>
    </lineage>
</organism>
<dbReference type="Proteomes" id="UP000251584">
    <property type="component" value="Unassembled WGS sequence"/>
</dbReference>
<evidence type="ECO:0000313" key="2">
    <source>
        <dbReference type="Proteomes" id="UP000251584"/>
    </source>
</evidence>
<gene>
    <name evidence="1" type="primary">hemD_2</name>
    <name evidence="1" type="ORF">NCTC10786_05937</name>
</gene>
<sequence>MSILVTRPSPSGEELVSRLRTLGAGGLEFSAY</sequence>
<proteinExistence type="predicted"/>
<protein>
    <submittedName>
        <fullName evidence="1">Uroporphyrinogen-III synthase</fullName>
    </submittedName>
</protein>
<dbReference type="EMBL" id="UAVY01000010">
    <property type="protein sequence ID" value="SQB40815.1"/>
    <property type="molecule type" value="Genomic_DNA"/>
</dbReference>
<name>A0A2X2WY89_CITKO</name>